<protein>
    <recommendedName>
        <fullName evidence="1">DUF2007 domain-containing protein</fullName>
    </recommendedName>
</protein>
<dbReference type="KEGG" id="ten:LPB136_06840"/>
<dbReference type="Pfam" id="PF09413">
    <property type="entry name" value="DUF2007"/>
    <property type="match status" value="1"/>
</dbReference>
<reference evidence="2 3" key="1">
    <citation type="submission" date="2016-11" db="EMBL/GenBank/DDBJ databases">
        <title>Tenacibaculum sp. LPB0136, isolated from marine environment.</title>
        <authorList>
            <person name="Kim E."/>
            <person name="Yi H."/>
        </authorList>
    </citation>
    <scope>NUCLEOTIDE SEQUENCE [LARGE SCALE GENOMIC DNA]</scope>
    <source>
        <strain evidence="2 3">LPB0136</strain>
    </source>
</reference>
<evidence type="ECO:0000313" key="2">
    <source>
        <dbReference type="EMBL" id="APG65081.1"/>
    </source>
</evidence>
<dbReference type="Proteomes" id="UP000181898">
    <property type="component" value="Chromosome"/>
</dbReference>
<sequence>MMQEHVKIFTGMPIIASRLKTILEQAEIPTILKDEAESGRLAGFGSHSLSAQLFILNTDLEKAKPIIETYKKEIEE</sequence>
<dbReference type="EMBL" id="CP018155">
    <property type="protein sequence ID" value="APG65081.1"/>
    <property type="molecule type" value="Genomic_DNA"/>
</dbReference>
<keyword evidence="3" id="KW-1185">Reference proteome</keyword>
<feature type="domain" description="DUF2007" evidence="1">
    <location>
        <begin position="9"/>
        <end position="69"/>
    </location>
</feature>
<evidence type="ECO:0000259" key="1">
    <source>
        <dbReference type="Pfam" id="PF09413"/>
    </source>
</evidence>
<dbReference type="STRING" id="1850252.LPB136_06840"/>
<organism evidence="2 3">
    <name type="scientific">Tenacibaculum todarodis</name>
    <dbReference type="NCBI Taxonomy" id="1850252"/>
    <lineage>
        <taxon>Bacteria</taxon>
        <taxon>Pseudomonadati</taxon>
        <taxon>Bacteroidota</taxon>
        <taxon>Flavobacteriia</taxon>
        <taxon>Flavobacteriales</taxon>
        <taxon>Flavobacteriaceae</taxon>
        <taxon>Tenacibaculum</taxon>
    </lineage>
</organism>
<dbReference type="InterPro" id="IPR018551">
    <property type="entry name" value="DUF2007"/>
</dbReference>
<accession>A0A1L3JIW6</accession>
<evidence type="ECO:0000313" key="3">
    <source>
        <dbReference type="Proteomes" id="UP000181898"/>
    </source>
</evidence>
<name>A0A1L3JIW6_9FLAO</name>
<dbReference type="AlphaFoldDB" id="A0A1L3JIW6"/>
<proteinExistence type="predicted"/>
<gene>
    <name evidence="2" type="ORF">LPB136_06840</name>
</gene>